<dbReference type="PANTHER" id="PTHR13847:SF281">
    <property type="entry name" value="FAD DEPENDENT OXIDOREDUCTASE DOMAIN-CONTAINING PROTEIN"/>
    <property type="match status" value="1"/>
</dbReference>
<protein>
    <submittedName>
        <fullName evidence="3">Gamma-glutamylputrescine oxidase</fullName>
        <ecNumber evidence="3">1.4.3.-</ecNumber>
    </submittedName>
</protein>
<proteinExistence type="predicted"/>
<evidence type="ECO:0000256" key="1">
    <source>
        <dbReference type="ARBA" id="ARBA00023002"/>
    </source>
</evidence>
<name>A0ABV2HFI6_9HYPH</name>
<reference evidence="3 4" key="1">
    <citation type="submission" date="2024-06" db="EMBL/GenBank/DDBJ databases">
        <title>Genomic Encyclopedia of Type Strains, Phase IV (KMG-IV): sequencing the most valuable type-strain genomes for metagenomic binning, comparative biology and taxonomic classification.</title>
        <authorList>
            <person name="Goeker M."/>
        </authorList>
    </citation>
    <scope>NUCLEOTIDE SEQUENCE [LARGE SCALE GENOMIC DNA]</scope>
    <source>
        <strain evidence="3 4">DSM 23649</strain>
    </source>
</reference>
<dbReference type="GO" id="GO:0016491">
    <property type="term" value="F:oxidoreductase activity"/>
    <property type="evidence" value="ECO:0007669"/>
    <property type="project" value="UniProtKB-KW"/>
</dbReference>
<feature type="domain" description="FAD dependent oxidoreductase" evidence="2">
    <location>
        <begin position="34"/>
        <end position="383"/>
    </location>
</feature>
<accession>A0ABV2HFI6</accession>
<evidence type="ECO:0000259" key="2">
    <source>
        <dbReference type="Pfam" id="PF01266"/>
    </source>
</evidence>
<evidence type="ECO:0000313" key="4">
    <source>
        <dbReference type="Proteomes" id="UP001549086"/>
    </source>
</evidence>
<evidence type="ECO:0000313" key="3">
    <source>
        <dbReference type="EMBL" id="MET3589305.1"/>
    </source>
</evidence>
<keyword evidence="4" id="KW-1185">Reference proteome</keyword>
<dbReference type="Pfam" id="PF01266">
    <property type="entry name" value="DAO"/>
    <property type="match status" value="1"/>
</dbReference>
<dbReference type="RefSeq" id="WP_354188748.1">
    <property type="nucleotide sequence ID" value="NZ_JBEPLI010000002.1"/>
</dbReference>
<sequence length="426" mass="48263">MIDHNLISPGISWYEDALAERPSYPLFDGQRECDVVIIGGGFTGLSAAYYLVKAGVRVVLLDASRFGDGASGRNGGQLGTGQRQWVETLEKKYGFERSKGLFDLAEEAKRDILSLCAMPECCDFMAGQLSVTHKKRELASYQRHIETMQRYGYHALTFMDKDETAKRLGSSFYCGGFYDADTGHINPLKLIVSLAKRAKNAGAKLYEKTKVMSVERSGCSWEVITEYGNIKTEHVLLATNAYKLGLQHFVEKKIFSIRSYIGATEPLSEDSPILRGGEAVDDSRFMVRYFRKSMDNRLLFGGVESYDNQYPANLNERIRQQIVEIYPHLHFIKLTHRWGATVAITVERLPYVRQLSPGITYCGGYSGHGVMLAPFMGKLYAERLTGKHERFAYFQDLKISSFPGGRVLRYPLIFLAMRWFSLMDHF</sequence>
<dbReference type="Gene3D" id="3.50.50.60">
    <property type="entry name" value="FAD/NAD(P)-binding domain"/>
    <property type="match status" value="1"/>
</dbReference>
<organism evidence="3 4">
    <name type="scientific">Bartonella silvatica</name>
    <dbReference type="NCBI Taxonomy" id="357760"/>
    <lineage>
        <taxon>Bacteria</taxon>
        <taxon>Pseudomonadati</taxon>
        <taxon>Pseudomonadota</taxon>
        <taxon>Alphaproteobacteria</taxon>
        <taxon>Hyphomicrobiales</taxon>
        <taxon>Bartonellaceae</taxon>
        <taxon>Bartonella</taxon>
    </lineage>
</organism>
<dbReference type="Proteomes" id="UP001549086">
    <property type="component" value="Unassembled WGS sequence"/>
</dbReference>
<keyword evidence="1 3" id="KW-0560">Oxidoreductase</keyword>
<dbReference type="PANTHER" id="PTHR13847">
    <property type="entry name" value="SARCOSINE DEHYDROGENASE-RELATED"/>
    <property type="match status" value="1"/>
</dbReference>
<comment type="caution">
    <text evidence="3">The sequence shown here is derived from an EMBL/GenBank/DDBJ whole genome shotgun (WGS) entry which is preliminary data.</text>
</comment>
<dbReference type="InterPro" id="IPR006076">
    <property type="entry name" value="FAD-dep_OxRdtase"/>
</dbReference>
<dbReference type="InterPro" id="IPR036188">
    <property type="entry name" value="FAD/NAD-bd_sf"/>
</dbReference>
<dbReference type="EMBL" id="JBEPLI010000002">
    <property type="protein sequence ID" value="MET3589305.1"/>
    <property type="molecule type" value="Genomic_DNA"/>
</dbReference>
<dbReference type="Gene3D" id="3.30.9.10">
    <property type="entry name" value="D-Amino Acid Oxidase, subunit A, domain 2"/>
    <property type="match status" value="1"/>
</dbReference>
<gene>
    <name evidence="3" type="ORF">ABID23_000382</name>
</gene>
<dbReference type="SUPFAM" id="SSF51905">
    <property type="entry name" value="FAD/NAD(P)-binding domain"/>
    <property type="match status" value="1"/>
</dbReference>
<dbReference type="EC" id="1.4.3.-" evidence="3"/>